<feature type="domain" description="Rhamnogalacturonase A/B/Epimerase-like pectate lyase" evidence="6">
    <location>
        <begin position="58"/>
        <end position="112"/>
    </location>
</feature>
<dbReference type="Pfam" id="PF00295">
    <property type="entry name" value="Glyco_hydro_28"/>
    <property type="match status" value="1"/>
</dbReference>
<dbReference type="InterPro" id="IPR011050">
    <property type="entry name" value="Pectin_lyase_fold/virulence"/>
</dbReference>
<dbReference type="SMART" id="SM00710">
    <property type="entry name" value="PbH1"/>
    <property type="match status" value="6"/>
</dbReference>
<reference evidence="7 8" key="1">
    <citation type="journal article" date="2023" name="Chemosphere">
        <title>Whole genome analysis of Flavobacterium aziz-sancarii sp. nov., isolated from Ardley Island (Antarctica), revealed a rich resistome and bioremediation potential.</title>
        <authorList>
            <person name="Otur C."/>
            <person name="Okay S."/>
            <person name="Kurt-Kizildogan A."/>
        </authorList>
    </citation>
    <scope>NUCLEOTIDE SEQUENCE [LARGE SCALE GENOMIC DNA]</scope>
    <source>
        <strain evidence="7 8">AC</strain>
    </source>
</reference>
<dbReference type="Pfam" id="PF12708">
    <property type="entry name" value="Pect-lyase_RHGA_epim"/>
    <property type="match status" value="1"/>
</dbReference>
<evidence type="ECO:0000256" key="1">
    <source>
        <dbReference type="ARBA" id="ARBA00008834"/>
    </source>
</evidence>
<dbReference type="InterPro" id="IPR006626">
    <property type="entry name" value="PbH1"/>
</dbReference>
<keyword evidence="2 4" id="KW-0378">Hydrolase</keyword>
<dbReference type="InterPro" id="IPR024535">
    <property type="entry name" value="RHGA/B-epi-like_pectate_lyase"/>
</dbReference>
<evidence type="ECO:0000256" key="4">
    <source>
        <dbReference type="RuleBase" id="RU361169"/>
    </source>
</evidence>
<dbReference type="GO" id="GO:0016787">
    <property type="term" value="F:hydrolase activity"/>
    <property type="evidence" value="ECO:0007669"/>
    <property type="project" value="UniProtKB-KW"/>
</dbReference>
<accession>A0ABT4WCQ9</accession>
<dbReference type="PROSITE" id="PS00502">
    <property type="entry name" value="POLYGALACTURONASE"/>
    <property type="match status" value="1"/>
</dbReference>
<protein>
    <submittedName>
        <fullName evidence="7">Glycoside hydrolase family 28 protein</fullName>
    </submittedName>
</protein>
<evidence type="ECO:0000259" key="6">
    <source>
        <dbReference type="Pfam" id="PF12708"/>
    </source>
</evidence>
<evidence type="ECO:0000256" key="3">
    <source>
        <dbReference type="ARBA" id="ARBA00023295"/>
    </source>
</evidence>
<dbReference type="PANTHER" id="PTHR31339">
    <property type="entry name" value="PECTIN LYASE-RELATED"/>
    <property type="match status" value="1"/>
</dbReference>
<evidence type="ECO:0000256" key="2">
    <source>
        <dbReference type="ARBA" id="ARBA00022801"/>
    </source>
</evidence>
<dbReference type="Gene3D" id="2.160.20.10">
    <property type="entry name" value="Single-stranded right-handed beta-helix, Pectin lyase-like"/>
    <property type="match status" value="1"/>
</dbReference>
<comment type="caution">
    <text evidence="7">The sequence shown here is derived from an EMBL/GenBank/DDBJ whole genome shotgun (WGS) entry which is preliminary data.</text>
</comment>
<gene>
    <name evidence="7" type="ORF">NJT12_12130</name>
</gene>
<evidence type="ECO:0000313" key="8">
    <source>
        <dbReference type="Proteomes" id="UP001212170"/>
    </source>
</evidence>
<keyword evidence="8" id="KW-1185">Reference proteome</keyword>
<comment type="similarity">
    <text evidence="1 4">Belongs to the glycosyl hydrolase 28 family.</text>
</comment>
<dbReference type="SUPFAM" id="SSF51126">
    <property type="entry name" value="Pectin lyase-like"/>
    <property type="match status" value="1"/>
</dbReference>
<dbReference type="Proteomes" id="UP001212170">
    <property type="component" value="Unassembled WGS sequence"/>
</dbReference>
<evidence type="ECO:0000256" key="5">
    <source>
        <dbReference type="SAM" id="SignalP"/>
    </source>
</evidence>
<evidence type="ECO:0000313" key="7">
    <source>
        <dbReference type="EMBL" id="MDA6070369.1"/>
    </source>
</evidence>
<keyword evidence="3 4" id="KW-0326">Glycosidase</keyword>
<keyword evidence="5" id="KW-0732">Signal</keyword>
<proteinExistence type="inferred from homology"/>
<organism evidence="7 8">
    <name type="scientific">Flavobacterium azizsancarii</name>
    <dbReference type="NCBI Taxonomy" id="2961580"/>
    <lineage>
        <taxon>Bacteria</taxon>
        <taxon>Pseudomonadati</taxon>
        <taxon>Bacteroidota</taxon>
        <taxon>Flavobacteriia</taxon>
        <taxon>Flavobacteriales</taxon>
        <taxon>Flavobacteriaceae</taxon>
        <taxon>Flavobacterium</taxon>
    </lineage>
</organism>
<sequence length="479" mass="53268">MIANRIIALKRVLMVSTFTALVFSCAKQTTNVSDSDPWRRMELIIKSIPQTQFPDKTFNIKDYGAVADAKTSNTAAFEKAIKACTENGGGRVLVPDGKYLTGAIHLESNVNLHLEDNAEILFSLNPKDYPIVHTSWEGTELMNYSPLIYAKNKTNVAITGKGTLNGQANSTNWWIWSGGKDYGWKKGIPSQNDPQNREVLVDMAERGVPVTERIFGEGRYLRPNFIEFFQCNTVLVKDVKVINSPFWILHPIKTNNIIIDGVTVNSHGPNNDGCDPEYSQNVLIKNCTFNTGDDCIAIKAGRDADGRRVALPSKNIIVQNCKMVDGHGGVVIGSEISAGVNNVFVENCIMDSPNLDRAIRIKTNSKRGGVIENVFVRNLEVGTVKECVLKLNMFYNVYGSQTGNFIPTIRNISLENINVKNGGKYSVWAEGYKESPVENITLKNVVIHKVDSIYLLKNVKNINFINTYINEKKVAQIKN</sequence>
<name>A0ABT4WCQ9_9FLAO</name>
<dbReference type="PANTHER" id="PTHR31339:SF9">
    <property type="entry name" value="PLASMIN AND FIBRONECTIN-BINDING PROTEIN A"/>
    <property type="match status" value="1"/>
</dbReference>
<feature type="signal peptide" evidence="5">
    <location>
        <begin position="1"/>
        <end position="20"/>
    </location>
</feature>
<dbReference type="PROSITE" id="PS51257">
    <property type="entry name" value="PROKAR_LIPOPROTEIN"/>
    <property type="match status" value="1"/>
</dbReference>
<dbReference type="InterPro" id="IPR012334">
    <property type="entry name" value="Pectin_lyas_fold"/>
</dbReference>
<dbReference type="InterPro" id="IPR051801">
    <property type="entry name" value="GH28_Enzymes"/>
</dbReference>
<dbReference type="EMBL" id="JAMZNK010000017">
    <property type="protein sequence ID" value="MDA6070369.1"/>
    <property type="molecule type" value="Genomic_DNA"/>
</dbReference>
<dbReference type="RefSeq" id="WP_271336183.1">
    <property type="nucleotide sequence ID" value="NZ_JAMZNK010000017.1"/>
</dbReference>
<dbReference type="InterPro" id="IPR000743">
    <property type="entry name" value="Glyco_hydro_28"/>
</dbReference>
<feature type="chain" id="PRO_5045957724" evidence="5">
    <location>
        <begin position="21"/>
        <end position="479"/>
    </location>
</feature>